<keyword evidence="9" id="KW-0961">Cell wall biogenesis/degradation</keyword>
<evidence type="ECO:0000256" key="13">
    <source>
        <dbReference type="SAM" id="SignalP"/>
    </source>
</evidence>
<feature type="compositionally biased region" description="Basic and acidic residues" evidence="12">
    <location>
        <begin position="232"/>
        <end position="243"/>
    </location>
</feature>
<feature type="compositionally biased region" description="Gly residues" evidence="12">
    <location>
        <begin position="221"/>
        <end position="231"/>
    </location>
</feature>
<keyword evidence="5 13" id="KW-0732">Signal</keyword>
<dbReference type="InterPro" id="IPR010275">
    <property type="entry name" value="MepK"/>
</dbReference>
<keyword evidence="15" id="KW-1185">Reference proteome</keyword>
<evidence type="ECO:0000256" key="3">
    <source>
        <dbReference type="ARBA" id="ARBA00022670"/>
    </source>
</evidence>
<keyword evidence="6" id="KW-0378">Hydrolase</keyword>
<evidence type="ECO:0000256" key="2">
    <source>
        <dbReference type="ARBA" id="ARBA00004776"/>
    </source>
</evidence>
<dbReference type="InterPro" id="IPR009045">
    <property type="entry name" value="Zn_M74/Hedgehog-like"/>
</dbReference>
<dbReference type="Pfam" id="PF05951">
    <property type="entry name" value="Peptidase_M15_2"/>
    <property type="match status" value="1"/>
</dbReference>
<keyword evidence="3" id="KW-0645">Protease</keyword>
<gene>
    <name evidence="14" type="ORF">J2S73_003281</name>
</gene>
<feature type="chain" id="PRO_5042129846" description="Murein endopeptidase K" evidence="13">
    <location>
        <begin position="20"/>
        <end position="571"/>
    </location>
</feature>
<evidence type="ECO:0000256" key="12">
    <source>
        <dbReference type="SAM" id="MobiDB-lite"/>
    </source>
</evidence>
<comment type="cofactor">
    <cofactor evidence="1">
        <name>Zn(2+)</name>
        <dbReference type="ChEBI" id="CHEBI:29105"/>
    </cofactor>
</comment>
<comment type="similarity">
    <text evidence="10">Belongs to the peptidase M15 family.</text>
</comment>
<dbReference type="GO" id="GO:0008237">
    <property type="term" value="F:metallopeptidase activity"/>
    <property type="evidence" value="ECO:0007669"/>
    <property type="project" value="UniProtKB-KW"/>
</dbReference>
<name>A0AAE3VRD5_9HYPH</name>
<feature type="region of interest" description="Disordered" evidence="12">
    <location>
        <begin position="208"/>
        <end position="362"/>
    </location>
</feature>
<evidence type="ECO:0000256" key="10">
    <source>
        <dbReference type="ARBA" id="ARBA00093448"/>
    </source>
</evidence>
<evidence type="ECO:0000313" key="14">
    <source>
        <dbReference type="EMBL" id="MDQ0316805.1"/>
    </source>
</evidence>
<dbReference type="Proteomes" id="UP001229244">
    <property type="component" value="Unassembled WGS sequence"/>
</dbReference>
<evidence type="ECO:0000256" key="8">
    <source>
        <dbReference type="ARBA" id="ARBA00023049"/>
    </source>
</evidence>
<comment type="pathway">
    <text evidence="2">Cell wall biogenesis; cell wall polysaccharide biosynthesis.</text>
</comment>
<evidence type="ECO:0000256" key="11">
    <source>
        <dbReference type="ARBA" id="ARBA00093666"/>
    </source>
</evidence>
<dbReference type="CDD" id="cd14844">
    <property type="entry name" value="Zn-DD-carboxypeptidase_like"/>
    <property type="match status" value="1"/>
</dbReference>
<accession>A0AAE3VRD5</accession>
<evidence type="ECO:0000256" key="5">
    <source>
        <dbReference type="ARBA" id="ARBA00022729"/>
    </source>
</evidence>
<organism evidence="14 15">
    <name type="scientific">Amorphus orientalis</name>
    <dbReference type="NCBI Taxonomy" id="649198"/>
    <lineage>
        <taxon>Bacteria</taxon>
        <taxon>Pseudomonadati</taxon>
        <taxon>Pseudomonadota</taxon>
        <taxon>Alphaproteobacteria</taxon>
        <taxon>Hyphomicrobiales</taxon>
        <taxon>Amorphaceae</taxon>
        <taxon>Amorphus</taxon>
    </lineage>
</organism>
<protein>
    <recommendedName>
        <fullName evidence="11">Murein endopeptidase K</fullName>
    </recommendedName>
</protein>
<keyword evidence="8" id="KW-0482">Metalloprotease</keyword>
<evidence type="ECO:0000256" key="1">
    <source>
        <dbReference type="ARBA" id="ARBA00001947"/>
    </source>
</evidence>
<sequence>MTAAVLASAVLAAPGPAAAFGERSLDLYFTHTGEKLKITYKRNGRYIPSALKELNRFLRDWRRNESIDMDPELFDLLWEIQNEVGRGKTIHVVSAYRSPATNNMLRSRSRGVAKFSQHMAGKATDFYIPGVSTADIRKAAFKKQIGGVGYYPTSRTPFVHLDTGSVRSWPRMTRTQLLALFPDGKTVHLPSDGKPLQGYEVAKAELEARDRRGRTQVASSSGGGLGGLFGGGDRRRSAPERPEAGSGKNIITALLSRDDDDVEDSVERQLSAEERARPVRQTSSNLPGVNLTAPTNDKPKPAATAAPATAKAEPEAAPSAPPPLPATRPEVAAPADAATPDAPDAPIAPAVPKAAPEPAAEPTPEAVLVAALPKPRPADVITLASATQAAPVEETAPATPDAPVVGGTAADAEAAVASLRASLSAGSNGSDDVPVFGYADGSVDPETGDNVLTATAALVGESGDAPSLSTDTTTVATETIGTDLSPTVDPTATFFGPPDRSDSRFLVGGTSMRTMEFAWLSHPHQGKVGMITAARAPMGGSGALGDRVDGWRTDRFEGVPHVYITQAYATQ</sequence>
<evidence type="ECO:0000313" key="15">
    <source>
        <dbReference type="Proteomes" id="UP001229244"/>
    </source>
</evidence>
<keyword evidence="4" id="KW-0479">Metal-binding</keyword>
<evidence type="ECO:0000256" key="7">
    <source>
        <dbReference type="ARBA" id="ARBA00022833"/>
    </source>
</evidence>
<evidence type="ECO:0000256" key="9">
    <source>
        <dbReference type="ARBA" id="ARBA00023316"/>
    </source>
</evidence>
<comment type="caution">
    <text evidence="14">The sequence shown here is derived from an EMBL/GenBank/DDBJ whole genome shotgun (WGS) entry which is preliminary data.</text>
</comment>
<dbReference type="AlphaFoldDB" id="A0AAE3VRD5"/>
<dbReference type="EMBL" id="JAUSUL010000003">
    <property type="protein sequence ID" value="MDQ0316805.1"/>
    <property type="molecule type" value="Genomic_DNA"/>
</dbReference>
<feature type="signal peptide" evidence="13">
    <location>
        <begin position="1"/>
        <end position="19"/>
    </location>
</feature>
<reference evidence="14" key="1">
    <citation type="submission" date="2023-07" db="EMBL/GenBank/DDBJ databases">
        <title>Genomic Encyclopedia of Type Strains, Phase IV (KMG-IV): sequencing the most valuable type-strain genomes for metagenomic binning, comparative biology and taxonomic classification.</title>
        <authorList>
            <person name="Goeker M."/>
        </authorList>
    </citation>
    <scope>NUCLEOTIDE SEQUENCE</scope>
    <source>
        <strain evidence="14">DSM 21202</strain>
    </source>
</reference>
<dbReference type="GO" id="GO:0006508">
    <property type="term" value="P:proteolysis"/>
    <property type="evidence" value="ECO:0007669"/>
    <property type="project" value="UniProtKB-KW"/>
</dbReference>
<feature type="compositionally biased region" description="Low complexity" evidence="12">
    <location>
        <begin position="292"/>
        <end position="318"/>
    </location>
</feature>
<dbReference type="Gene3D" id="3.30.1380.10">
    <property type="match status" value="1"/>
</dbReference>
<dbReference type="SUPFAM" id="SSF55166">
    <property type="entry name" value="Hedgehog/DD-peptidase"/>
    <property type="match status" value="1"/>
</dbReference>
<dbReference type="RefSeq" id="WP_306886681.1">
    <property type="nucleotide sequence ID" value="NZ_JAUSUL010000003.1"/>
</dbReference>
<dbReference type="GO" id="GO:0071555">
    <property type="term" value="P:cell wall organization"/>
    <property type="evidence" value="ECO:0007669"/>
    <property type="project" value="UniProtKB-KW"/>
</dbReference>
<dbReference type="PANTHER" id="PTHR37425:SF1">
    <property type="entry name" value="OUTER MEMBRANE PROTEIN"/>
    <property type="match status" value="1"/>
</dbReference>
<feature type="compositionally biased region" description="Basic and acidic residues" evidence="12">
    <location>
        <begin position="265"/>
        <end position="277"/>
    </location>
</feature>
<feature type="compositionally biased region" description="Low complexity" evidence="12">
    <location>
        <begin position="327"/>
        <end position="362"/>
    </location>
</feature>
<dbReference type="PANTHER" id="PTHR37425">
    <property type="match status" value="1"/>
</dbReference>
<dbReference type="GO" id="GO:0046872">
    <property type="term" value="F:metal ion binding"/>
    <property type="evidence" value="ECO:0007669"/>
    <property type="project" value="UniProtKB-KW"/>
</dbReference>
<evidence type="ECO:0000256" key="6">
    <source>
        <dbReference type="ARBA" id="ARBA00022801"/>
    </source>
</evidence>
<evidence type="ECO:0000256" key="4">
    <source>
        <dbReference type="ARBA" id="ARBA00022723"/>
    </source>
</evidence>
<keyword evidence="7" id="KW-0862">Zinc</keyword>
<proteinExistence type="inferred from homology"/>